<evidence type="ECO:0000313" key="3">
    <source>
        <dbReference type="EMBL" id="MTG87580.1"/>
    </source>
</evidence>
<feature type="domain" description="Alpha/beta hydrolase fold-3" evidence="2">
    <location>
        <begin position="87"/>
        <end position="291"/>
    </location>
</feature>
<dbReference type="Pfam" id="PF07859">
    <property type="entry name" value="Abhydrolase_3"/>
    <property type="match status" value="1"/>
</dbReference>
<dbReference type="SUPFAM" id="SSF53474">
    <property type="entry name" value="alpha/beta-Hydrolases"/>
    <property type="match status" value="1"/>
</dbReference>
<dbReference type="RefSeq" id="WP_155097953.1">
    <property type="nucleotide sequence ID" value="NZ_WMKA01000002.1"/>
</dbReference>
<organism evidence="3 4">
    <name type="scientific">Cellulosimicrobium composti</name>
    <dbReference type="NCBI Taxonomy" id="2672572"/>
    <lineage>
        <taxon>Bacteria</taxon>
        <taxon>Bacillati</taxon>
        <taxon>Actinomycetota</taxon>
        <taxon>Actinomycetes</taxon>
        <taxon>Micrococcales</taxon>
        <taxon>Promicromonosporaceae</taxon>
        <taxon>Cellulosimicrobium</taxon>
    </lineage>
</organism>
<dbReference type="PANTHER" id="PTHR48081">
    <property type="entry name" value="AB HYDROLASE SUPERFAMILY PROTEIN C4A8.06C"/>
    <property type="match status" value="1"/>
</dbReference>
<evidence type="ECO:0000259" key="2">
    <source>
        <dbReference type="Pfam" id="PF07859"/>
    </source>
</evidence>
<evidence type="ECO:0000256" key="1">
    <source>
        <dbReference type="ARBA" id="ARBA00022801"/>
    </source>
</evidence>
<proteinExistence type="predicted"/>
<gene>
    <name evidence="3" type="ORF">GJV82_01215</name>
</gene>
<dbReference type="InterPro" id="IPR029058">
    <property type="entry name" value="AB_hydrolase_fold"/>
</dbReference>
<dbReference type="InterPro" id="IPR013094">
    <property type="entry name" value="AB_hydrolase_3"/>
</dbReference>
<dbReference type="AlphaFoldDB" id="A0A6N7ZEB3"/>
<dbReference type="Proteomes" id="UP000440668">
    <property type="component" value="Unassembled WGS sequence"/>
</dbReference>
<dbReference type="EMBL" id="WMKA01000002">
    <property type="protein sequence ID" value="MTG87580.1"/>
    <property type="molecule type" value="Genomic_DNA"/>
</dbReference>
<sequence length="322" mass="34026">MTFADRVDPAYRDVVAALTGVVPARGGTGDVHERRAALALIGGSVAPPPGAYDVEHEDRVVPGPDDAPALRVRVYRPARATGDLPVILHVHGGGMWLGDLESEHDLCRRLSEAVGAVVVSVDYRLAPESPYPAAADDCYAALRWVTGSARELGVDAARLAVFGGSAGGGLAIATALRARDLGGPAIRLLMAVYPMVDDRHETPSSRELADLGGFVWDRAFNVEAWEWYLAGRPADAYAAPARATDLAGMPPTFVDVGELDLFRDEDVAFASALLAAGVPTELHVYPGAFHGSEAMVPDAELSRRIVGTRLAALRRALAPHDA</sequence>
<protein>
    <submittedName>
        <fullName evidence="3">Alpha/beta hydrolase fold domain-containing protein</fullName>
    </submittedName>
</protein>
<keyword evidence="1 3" id="KW-0378">Hydrolase</keyword>
<dbReference type="InterPro" id="IPR050300">
    <property type="entry name" value="GDXG_lipolytic_enzyme"/>
</dbReference>
<dbReference type="Gene3D" id="3.40.50.1820">
    <property type="entry name" value="alpha/beta hydrolase"/>
    <property type="match status" value="1"/>
</dbReference>
<name>A0A6N7ZEB3_9MICO</name>
<comment type="caution">
    <text evidence="3">The sequence shown here is derived from an EMBL/GenBank/DDBJ whole genome shotgun (WGS) entry which is preliminary data.</text>
</comment>
<reference evidence="3 4" key="1">
    <citation type="submission" date="2019-11" db="EMBL/GenBank/DDBJ databases">
        <title>Cellulosimicrobium composti sp. nov. isolated from a compost.</title>
        <authorList>
            <person name="Yang Y."/>
        </authorList>
    </citation>
    <scope>NUCLEOTIDE SEQUENCE [LARGE SCALE GENOMIC DNA]</scope>
    <source>
        <strain evidence="3 4">BIT-GX5</strain>
    </source>
</reference>
<dbReference type="GO" id="GO:0016787">
    <property type="term" value="F:hydrolase activity"/>
    <property type="evidence" value="ECO:0007669"/>
    <property type="project" value="UniProtKB-KW"/>
</dbReference>
<accession>A0A6N7ZEB3</accession>
<evidence type="ECO:0000313" key="4">
    <source>
        <dbReference type="Proteomes" id="UP000440668"/>
    </source>
</evidence>
<dbReference type="PANTHER" id="PTHR48081:SF8">
    <property type="entry name" value="ALPHA_BETA HYDROLASE FOLD-3 DOMAIN-CONTAINING PROTEIN-RELATED"/>
    <property type="match status" value="1"/>
</dbReference>